<accession>A0A445DIQ3</accession>
<organism evidence="4 5">
    <name type="scientific">Arachis hypogaea</name>
    <name type="common">Peanut</name>
    <dbReference type="NCBI Taxonomy" id="3818"/>
    <lineage>
        <taxon>Eukaryota</taxon>
        <taxon>Viridiplantae</taxon>
        <taxon>Streptophyta</taxon>
        <taxon>Embryophyta</taxon>
        <taxon>Tracheophyta</taxon>
        <taxon>Spermatophyta</taxon>
        <taxon>Magnoliopsida</taxon>
        <taxon>eudicotyledons</taxon>
        <taxon>Gunneridae</taxon>
        <taxon>Pentapetalae</taxon>
        <taxon>rosids</taxon>
        <taxon>fabids</taxon>
        <taxon>Fabales</taxon>
        <taxon>Fabaceae</taxon>
        <taxon>Papilionoideae</taxon>
        <taxon>50 kb inversion clade</taxon>
        <taxon>dalbergioids sensu lato</taxon>
        <taxon>Dalbergieae</taxon>
        <taxon>Pterocarpus clade</taxon>
        <taxon>Arachis</taxon>
    </lineage>
</organism>
<dbReference type="AlphaFoldDB" id="A0A445DIQ3"/>
<dbReference type="Gene3D" id="1.25.40.20">
    <property type="entry name" value="Ankyrin repeat-containing domain"/>
    <property type="match status" value="1"/>
</dbReference>
<name>A0A445DIQ3_ARAHY</name>
<comment type="subcellular location">
    <subcellularLocation>
        <location evidence="1">Cell membrane</location>
        <topology evidence="1">Peripheral membrane protein</topology>
    </subcellularLocation>
</comment>
<dbReference type="PANTHER" id="PTHR24177:SF103">
    <property type="entry name" value="PGG DOMAIN-CONTAINING PROTEIN"/>
    <property type="match status" value="1"/>
</dbReference>
<dbReference type="Pfam" id="PF13962">
    <property type="entry name" value="PGG"/>
    <property type="match status" value="1"/>
</dbReference>
<feature type="transmembrane region" description="Helical" evidence="2">
    <location>
        <begin position="345"/>
        <end position="367"/>
    </location>
</feature>
<gene>
    <name evidence="4" type="ORF">Ahy_A04g020793</name>
</gene>
<comment type="caution">
    <text evidence="4">The sequence shown here is derived from an EMBL/GenBank/DDBJ whole genome shotgun (WGS) entry which is preliminary data.</text>
</comment>
<dbReference type="InterPro" id="IPR026961">
    <property type="entry name" value="PGG_dom"/>
</dbReference>
<feature type="domain" description="PGG" evidence="3">
    <location>
        <begin position="224"/>
        <end position="333"/>
    </location>
</feature>
<keyword evidence="5" id="KW-1185">Reference proteome</keyword>
<evidence type="ECO:0000256" key="2">
    <source>
        <dbReference type="SAM" id="Phobius"/>
    </source>
</evidence>
<evidence type="ECO:0000313" key="4">
    <source>
        <dbReference type="EMBL" id="RYR63020.1"/>
    </source>
</evidence>
<protein>
    <recommendedName>
        <fullName evidence="3">PGG domain-containing protein</fullName>
    </recommendedName>
</protein>
<feature type="transmembrane region" description="Helical" evidence="2">
    <location>
        <begin position="309"/>
        <end position="333"/>
    </location>
</feature>
<dbReference type="STRING" id="3818.A0A445DIQ3"/>
<feature type="transmembrane region" description="Helical" evidence="2">
    <location>
        <begin position="266"/>
        <end position="289"/>
    </location>
</feature>
<dbReference type="GO" id="GO:0005886">
    <property type="term" value="C:plasma membrane"/>
    <property type="evidence" value="ECO:0007669"/>
    <property type="project" value="UniProtKB-SubCell"/>
</dbReference>
<reference evidence="4 5" key="1">
    <citation type="submission" date="2019-01" db="EMBL/GenBank/DDBJ databases">
        <title>Sequencing of cultivated peanut Arachis hypogaea provides insights into genome evolution and oil improvement.</title>
        <authorList>
            <person name="Chen X."/>
        </authorList>
    </citation>
    <scope>NUCLEOTIDE SEQUENCE [LARGE SCALE GENOMIC DNA]</scope>
    <source>
        <strain evidence="5">cv. Fuhuasheng</strain>
        <tissue evidence="4">Leaves</tissue>
    </source>
</reference>
<sequence length="385" mass="44150">MLHCTFERGHFATSIEPVPPKQPDHSDENRVVDIREIKKTKKMKDNHVWSSRVMNNIVEKLEANWYFIHGTNPALADPIYEERVERIFSIIKSSDDKKSRTALKKKNEAYQKKENEEEENWETMPIILTAAKNGILKMVERMLSYAPAYIQEVTRDGKNILLVTAENRQPYIVGAMHRQRGRDVWKNLIRATDNENNNILHLAARMSKHEAWHITRSAMQMHWESTSESCSVVAALIAGVAYATTSNLPGGTNDNIGKPTLVEQPVFNMFLVTSLLALCFYVTALVMFLSILTSRQQPKYYKWELPLKLLLGLSSLFVSIAAMLISFYSAYFLVFKDGMHHIEFIIIYAATCLPVMFYTASQFPLYWNLIKAIFTNVPQPDHGQA</sequence>
<keyword evidence="2" id="KW-0812">Transmembrane</keyword>
<dbReference type="EMBL" id="SDMP01000004">
    <property type="protein sequence ID" value="RYR63020.1"/>
    <property type="molecule type" value="Genomic_DNA"/>
</dbReference>
<keyword evidence="2" id="KW-0472">Membrane</keyword>
<evidence type="ECO:0000256" key="1">
    <source>
        <dbReference type="ARBA" id="ARBA00004202"/>
    </source>
</evidence>
<dbReference type="PANTHER" id="PTHR24177">
    <property type="entry name" value="CASKIN"/>
    <property type="match status" value="1"/>
</dbReference>
<dbReference type="Proteomes" id="UP000289738">
    <property type="component" value="Chromosome A04"/>
</dbReference>
<proteinExistence type="predicted"/>
<evidence type="ECO:0000259" key="3">
    <source>
        <dbReference type="Pfam" id="PF13962"/>
    </source>
</evidence>
<dbReference type="InterPro" id="IPR036770">
    <property type="entry name" value="Ankyrin_rpt-contain_sf"/>
</dbReference>
<evidence type="ECO:0000313" key="5">
    <source>
        <dbReference type="Proteomes" id="UP000289738"/>
    </source>
</evidence>
<keyword evidence="2" id="KW-1133">Transmembrane helix</keyword>
<dbReference type="SUPFAM" id="SSF48403">
    <property type="entry name" value="Ankyrin repeat"/>
    <property type="match status" value="1"/>
</dbReference>